<proteinExistence type="predicted"/>
<gene>
    <name evidence="1" type="ORF">N0B31_02735</name>
</gene>
<evidence type="ECO:0000313" key="2">
    <source>
        <dbReference type="Proteomes" id="UP001057580"/>
    </source>
</evidence>
<sequence>MNLGMFAGSGWGKSFGASALAERNTSKYDGVVVLDYKDEYRGLCSKEHGPAPFVHWQAGKVERELWTDDQYRDLLENGHVVVARNSRHLDNEGWREVVANIVRVGRRQMRDHRLLFLIDEAHRVAPQSGSYPEVIGGLATTGRGEQKSAAWVSQRPASVDKDVFGNFDARFFGGFKDKNDLNAIDAITEYPKEVHQPGGSRVPSLPEELHAPDAGAVSVRKWSKELPDGSKVTTNSEWIYSDDDGELARLQSAEDWNPKCDHVGASGVGIDVGL</sequence>
<dbReference type="PANTHER" id="PTHR42957:SF1">
    <property type="entry name" value="HELICASE MJ1565-RELATED"/>
    <property type="match status" value="1"/>
</dbReference>
<reference evidence="1" key="1">
    <citation type="submission" date="2022-09" db="EMBL/GenBank/DDBJ databases">
        <title>Diverse halophilic archaea isolated from saline environments.</title>
        <authorList>
            <person name="Cui H.-L."/>
        </authorList>
    </citation>
    <scope>NUCLEOTIDE SEQUENCE</scope>
    <source>
        <strain evidence="1">ZS-35-S2</strain>
    </source>
</reference>
<dbReference type="InterPro" id="IPR008571">
    <property type="entry name" value="HerA-like"/>
</dbReference>
<evidence type="ECO:0000313" key="1">
    <source>
        <dbReference type="EMBL" id="UWM55207.1"/>
    </source>
</evidence>
<dbReference type="Proteomes" id="UP001057580">
    <property type="component" value="Chromosome"/>
</dbReference>
<dbReference type="PANTHER" id="PTHR42957">
    <property type="entry name" value="HELICASE MJ1565-RELATED"/>
    <property type="match status" value="1"/>
</dbReference>
<name>A0A9E7R461_9EURY</name>
<dbReference type="Gene3D" id="3.40.50.300">
    <property type="entry name" value="P-loop containing nucleotide triphosphate hydrolases"/>
    <property type="match status" value="1"/>
</dbReference>
<dbReference type="GO" id="GO:0005524">
    <property type="term" value="F:ATP binding"/>
    <property type="evidence" value="ECO:0007669"/>
    <property type="project" value="UniProtKB-KW"/>
</dbReference>
<keyword evidence="1" id="KW-0547">Nucleotide-binding</keyword>
<dbReference type="InterPro" id="IPR027417">
    <property type="entry name" value="P-loop_NTPase"/>
</dbReference>
<keyword evidence="2" id="KW-1185">Reference proteome</keyword>
<dbReference type="AlphaFoldDB" id="A0A9E7R461"/>
<dbReference type="RefSeq" id="WP_260594259.1">
    <property type="nucleotide sequence ID" value="NZ_CP104003.1"/>
</dbReference>
<dbReference type="GeneID" id="74941303"/>
<dbReference type="KEGG" id="ssai:N0B31_02735"/>
<dbReference type="SUPFAM" id="SSF52540">
    <property type="entry name" value="P-loop containing nucleoside triphosphate hydrolases"/>
    <property type="match status" value="1"/>
</dbReference>
<protein>
    <submittedName>
        <fullName evidence="1">ATP-binding protein</fullName>
    </submittedName>
</protein>
<accession>A0A9E7R461</accession>
<organism evidence="1 2">
    <name type="scientific">Salinirubellus salinus</name>
    <dbReference type="NCBI Taxonomy" id="1364945"/>
    <lineage>
        <taxon>Archaea</taxon>
        <taxon>Methanobacteriati</taxon>
        <taxon>Methanobacteriota</taxon>
        <taxon>Stenosarchaea group</taxon>
        <taxon>Halobacteria</taxon>
        <taxon>Halobacteriales</taxon>
        <taxon>Natronomonadaceae</taxon>
        <taxon>Salinirubellus</taxon>
    </lineage>
</organism>
<keyword evidence="1" id="KW-0067">ATP-binding</keyword>
<dbReference type="EMBL" id="CP104003">
    <property type="protein sequence ID" value="UWM55207.1"/>
    <property type="molecule type" value="Genomic_DNA"/>
</dbReference>